<dbReference type="GeneID" id="27695976"/>
<keyword evidence="2" id="KW-1185">Reference proteome</keyword>
<evidence type="ECO:0000313" key="1">
    <source>
        <dbReference type="EMBL" id="KIW95982.1"/>
    </source>
</evidence>
<reference evidence="1" key="1">
    <citation type="submission" date="2015-01" db="EMBL/GenBank/DDBJ databases">
        <title>The Genome Sequence of Cladophialophora bantiana CBS 173.52.</title>
        <authorList>
            <consortium name="The Broad Institute Genomics Platform"/>
            <person name="Cuomo C."/>
            <person name="de Hoog S."/>
            <person name="Gorbushina A."/>
            <person name="Stielow B."/>
            <person name="Teixiera M."/>
            <person name="Abouelleil A."/>
            <person name="Chapman S.B."/>
            <person name="Priest M."/>
            <person name="Young S.K."/>
            <person name="Wortman J."/>
            <person name="Nusbaum C."/>
            <person name="Birren B."/>
        </authorList>
    </citation>
    <scope>NUCLEOTIDE SEQUENCE [LARGE SCALE GENOMIC DNA]</scope>
    <source>
        <strain evidence="1">CBS 173.52</strain>
    </source>
</reference>
<gene>
    <name evidence="1" type="ORF">Z519_03048</name>
</gene>
<accession>A0A0D2GBS8</accession>
<sequence length="106" mass="12287">MRLSQILSNRDFWLTEPISDKTIPQEAILSHTWRDKTRELNFEDMEGGSPRDKGGYEKIEFCSKQATRDGLQYLWRAKVCYADVSISKRKRDGTSVENVGRSLSEQ</sequence>
<protein>
    <submittedName>
        <fullName evidence="1">Uncharacterized protein</fullName>
    </submittedName>
</protein>
<proteinExistence type="predicted"/>
<dbReference type="VEuPathDB" id="FungiDB:Z519_03048"/>
<evidence type="ECO:0000313" key="2">
    <source>
        <dbReference type="Proteomes" id="UP000053789"/>
    </source>
</evidence>
<dbReference type="EMBL" id="KN846983">
    <property type="protein sequence ID" value="KIW95982.1"/>
    <property type="molecule type" value="Genomic_DNA"/>
</dbReference>
<dbReference type="HOGENOM" id="CLU_000288_138_5_1"/>
<dbReference type="PANTHER" id="PTHR10622:SF10">
    <property type="entry name" value="HET DOMAIN-CONTAINING PROTEIN"/>
    <property type="match status" value="1"/>
</dbReference>
<dbReference type="PANTHER" id="PTHR10622">
    <property type="entry name" value="HET DOMAIN-CONTAINING PROTEIN"/>
    <property type="match status" value="1"/>
</dbReference>
<organism evidence="1 2">
    <name type="scientific">Cladophialophora bantiana (strain ATCC 10958 / CBS 173.52 / CDC B-1940 / NIH 8579)</name>
    <name type="common">Xylohypha bantiana</name>
    <dbReference type="NCBI Taxonomy" id="1442370"/>
    <lineage>
        <taxon>Eukaryota</taxon>
        <taxon>Fungi</taxon>
        <taxon>Dikarya</taxon>
        <taxon>Ascomycota</taxon>
        <taxon>Pezizomycotina</taxon>
        <taxon>Eurotiomycetes</taxon>
        <taxon>Chaetothyriomycetidae</taxon>
        <taxon>Chaetothyriales</taxon>
        <taxon>Herpotrichiellaceae</taxon>
        <taxon>Cladophialophora</taxon>
    </lineage>
</organism>
<dbReference type="RefSeq" id="XP_016622651.1">
    <property type="nucleotide sequence ID" value="XM_016760801.1"/>
</dbReference>
<dbReference type="OrthoDB" id="674604at2759"/>
<dbReference type="Proteomes" id="UP000053789">
    <property type="component" value="Unassembled WGS sequence"/>
</dbReference>
<name>A0A0D2GBS8_CLAB1</name>
<dbReference type="AlphaFoldDB" id="A0A0D2GBS8"/>